<sequence length="169" mass="18533">MTGASIETTLELWASSLRDVKSRIRKLFTQERVAASANLFLDGLLGDERRKTGWMRAEAAGDPGPWRQQAILGRGRWDADALRDIVREYVVENLATDDAVLVIDETGFLKQGKTSCGVARQYTGSAGKITNCQIGVFAAYVSVRGHAFIDRALYLPKSWTGDPARLAAT</sequence>
<dbReference type="Proteomes" id="UP000028181">
    <property type="component" value="Chromosome I"/>
</dbReference>
<feature type="domain" description="Transposase IS701-like DDE" evidence="1">
    <location>
        <begin position="28"/>
        <end position="166"/>
    </location>
</feature>
<reference evidence="3" key="1">
    <citation type="journal article" date="2014" name="BMC Genomics">
        <title>Genome sequencing of two Neorhizobium galegae strains reveals a noeT gene responsible for the unusual acetylation of the nodulation factors.</title>
        <authorList>
            <person name="Osterman J."/>
            <person name="Marsh J."/>
            <person name="Laine P.K."/>
            <person name="Zeng Z."/>
            <person name="Alatalo E."/>
            <person name="Sullivan J.T."/>
            <person name="Young J.P."/>
            <person name="Thomas-Oates J."/>
            <person name="Paulin L."/>
            <person name="Lindstrom K."/>
        </authorList>
    </citation>
    <scope>NUCLEOTIDE SEQUENCE [LARGE SCALE GENOMIC DNA]</scope>
    <source>
        <strain evidence="3">HAMBI 540</strain>
    </source>
</reference>
<dbReference type="eggNOG" id="COG5659">
    <property type="taxonomic scope" value="Bacteria"/>
</dbReference>
<accession>A0A068SSY7</accession>
<dbReference type="AlphaFoldDB" id="A0A068SSY7"/>
<evidence type="ECO:0000313" key="3">
    <source>
        <dbReference type="Proteomes" id="UP000028181"/>
    </source>
</evidence>
<dbReference type="EMBL" id="HG938353">
    <property type="protein sequence ID" value="CDN49387.1"/>
    <property type="molecule type" value="Genomic_DNA"/>
</dbReference>
<gene>
    <name evidence="2" type="ORF">RG540_CH32230</name>
</gene>
<dbReference type="InterPro" id="IPR038721">
    <property type="entry name" value="IS701-like_DDE_dom"/>
</dbReference>
<dbReference type="HOGENOM" id="CLU_033141_2_2_5"/>
<dbReference type="PATRIC" id="fig|1028800.3.peg.3273"/>
<proteinExistence type="predicted"/>
<evidence type="ECO:0000313" key="2">
    <source>
        <dbReference type="EMBL" id="CDN49387.1"/>
    </source>
</evidence>
<evidence type="ECO:0000259" key="1">
    <source>
        <dbReference type="Pfam" id="PF13546"/>
    </source>
</evidence>
<name>A0A068SSY7_NEOGA</name>
<dbReference type="NCBIfam" id="NF033540">
    <property type="entry name" value="transpos_IS701"/>
    <property type="match status" value="1"/>
</dbReference>
<dbReference type="KEGG" id="ngg:RG540_CH32230"/>
<dbReference type="PANTHER" id="PTHR33627:SF1">
    <property type="entry name" value="TRANSPOSASE"/>
    <property type="match status" value="1"/>
</dbReference>
<dbReference type="SUPFAM" id="SSF53098">
    <property type="entry name" value="Ribonuclease H-like"/>
    <property type="match status" value="1"/>
</dbReference>
<organism evidence="2 3">
    <name type="scientific">Neorhizobium galegae bv. orientalis str. HAMBI 540</name>
    <dbReference type="NCBI Taxonomy" id="1028800"/>
    <lineage>
        <taxon>Bacteria</taxon>
        <taxon>Pseudomonadati</taxon>
        <taxon>Pseudomonadota</taxon>
        <taxon>Alphaproteobacteria</taxon>
        <taxon>Hyphomicrobiales</taxon>
        <taxon>Rhizobiaceae</taxon>
        <taxon>Rhizobium/Agrobacterium group</taxon>
        <taxon>Neorhizobium</taxon>
    </lineage>
</organism>
<protein>
    <submittedName>
        <fullName evidence="2">Transposase</fullName>
    </submittedName>
</protein>
<dbReference type="InterPro" id="IPR039365">
    <property type="entry name" value="IS701-like"/>
</dbReference>
<dbReference type="InterPro" id="IPR012337">
    <property type="entry name" value="RNaseH-like_sf"/>
</dbReference>
<keyword evidence="3" id="KW-1185">Reference proteome</keyword>
<dbReference type="Pfam" id="PF13546">
    <property type="entry name" value="DDE_5"/>
    <property type="match status" value="1"/>
</dbReference>
<dbReference type="PANTHER" id="PTHR33627">
    <property type="entry name" value="TRANSPOSASE"/>
    <property type="match status" value="1"/>
</dbReference>